<dbReference type="Proteomes" id="UP000637299">
    <property type="component" value="Unassembled WGS sequence"/>
</dbReference>
<organism evidence="4 5">
    <name type="scientific">Chryseobacterium caseinilyticum</name>
    <dbReference type="NCBI Taxonomy" id="2771428"/>
    <lineage>
        <taxon>Bacteria</taxon>
        <taxon>Pseudomonadati</taxon>
        <taxon>Bacteroidota</taxon>
        <taxon>Flavobacteriia</taxon>
        <taxon>Flavobacteriales</taxon>
        <taxon>Weeksellaceae</taxon>
        <taxon>Chryseobacterium group</taxon>
        <taxon>Chryseobacterium</taxon>
    </lineage>
</organism>
<keyword evidence="5" id="KW-1185">Reference proteome</keyword>
<evidence type="ECO:0000256" key="2">
    <source>
        <dbReference type="SAM" id="SignalP"/>
    </source>
</evidence>
<name>A0ABR8ZG12_9FLAO</name>
<comment type="caution">
    <text evidence="4">The sequence shown here is derived from an EMBL/GenBank/DDBJ whole genome shotgun (WGS) entry which is preliminary data.</text>
</comment>
<evidence type="ECO:0000313" key="4">
    <source>
        <dbReference type="EMBL" id="MBD8084242.1"/>
    </source>
</evidence>
<feature type="domain" description="Secretion system C-terminal sorting" evidence="3">
    <location>
        <begin position="228"/>
        <end position="292"/>
    </location>
</feature>
<accession>A0ABR8ZG12</accession>
<keyword evidence="1 2" id="KW-0732">Signal</keyword>
<feature type="chain" id="PRO_5047485195" evidence="2">
    <location>
        <begin position="19"/>
        <end position="295"/>
    </location>
</feature>
<feature type="signal peptide" evidence="2">
    <location>
        <begin position="1"/>
        <end position="18"/>
    </location>
</feature>
<evidence type="ECO:0000259" key="3">
    <source>
        <dbReference type="Pfam" id="PF18962"/>
    </source>
</evidence>
<dbReference type="EMBL" id="JACYFS010000007">
    <property type="protein sequence ID" value="MBD8084242.1"/>
    <property type="molecule type" value="Genomic_DNA"/>
</dbReference>
<dbReference type="Pfam" id="PF18962">
    <property type="entry name" value="Por_Secre_tail"/>
    <property type="match status" value="1"/>
</dbReference>
<sequence length="295" mass="32562">MKKFYILFILFFILQTKAQSVIYSHTVPNYNGAAGFSSYLANNGDMISMASSFTLTQTSEITTINLYGSQISDNLPAMVKGMILYIYSDNNGAPSGNPLLQTGTPVISLDINNSTQGYNIIHTAQYIYTFSVDISALPGTAVLQGNTKYWLFFVPRINLDSMILTSPQKFNWWLSPTAAPDYARISNLTGGAAYPNWQVIPNTGAAFSIEGMVLGTHEVVYDSSEIKVFPNPTTRFLEVISKDKIQQIALYDGTGKKIPVKLADQKVDFEGLSAGNYFLSIETEKGTVTKKIFKR</sequence>
<dbReference type="InterPro" id="IPR026444">
    <property type="entry name" value="Secre_tail"/>
</dbReference>
<proteinExistence type="predicted"/>
<evidence type="ECO:0000313" key="5">
    <source>
        <dbReference type="Proteomes" id="UP000637299"/>
    </source>
</evidence>
<dbReference type="NCBIfam" id="TIGR04183">
    <property type="entry name" value="Por_Secre_tail"/>
    <property type="match status" value="1"/>
</dbReference>
<dbReference type="RefSeq" id="WP_191738019.1">
    <property type="nucleotide sequence ID" value="NZ_JACYFS010000007.1"/>
</dbReference>
<protein>
    <submittedName>
        <fullName evidence="4">T9SS type A sorting domain-containing protein</fullName>
    </submittedName>
</protein>
<evidence type="ECO:0000256" key="1">
    <source>
        <dbReference type="ARBA" id="ARBA00022729"/>
    </source>
</evidence>
<gene>
    <name evidence="4" type="ORF">IC610_17675</name>
</gene>
<reference evidence="4 5" key="1">
    <citation type="submission" date="2020-09" db="EMBL/GenBank/DDBJ databases">
        <title>Genome seq and assembly of Chryseobacterium sp.</title>
        <authorList>
            <person name="Chhetri G."/>
        </authorList>
    </citation>
    <scope>NUCLEOTIDE SEQUENCE [LARGE SCALE GENOMIC DNA]</scope>
    <source>
        <strain evidence="4 5">GCR10</strain>
    </source>
</reference>